<dbReference type="GO" id="GO:0019305">
    <property type="term" value="P:dTDP-rhamnose biosynthetic process"/>
    <property type="evidence" value="ECO:0007669"/>
    <property type="project" value="TreeGrafter"/>
</dbReference>
<dbReference type="GO" id="GO:0008831">
    <property type="term" value="F:dTDP-4-dehydrorhamnose reductase activity"/>
    <property type="evidence" value="ECO:0007669"/>
    <property type="project" value="TreeGrafter"/>
</dbReference>
<evidence type="ECO:0000259" key="1">
    <source>
        <dbReference type="Pfam" id="PF04321"/>
    </source>
</evidence>
<sequence length="291" mass="33344">MSQHGLVKKDGPINKILLFGSSGMFGQYVYSYFKQSTTISVEVIPIHFRINEKDGFDLLEQTLLYHGINHETCVINCVGLIPQRKSRDSSDKEYFLINSLFPHILWQLCKKYNAKMIHPTTDCVFSGKKGRYVETDIHDETGSYGMSKSLGEPLGCTCIRTSIIGRELSNKKSFLEWVISNNNSTISGWSNHQWNGITCLEYCVVIEQIIQEDLFWTGVRHIYSPTPVSKYEMAKIISEVFDLTIQINPLESSEPCDKTLVSNYDSIFNIKELHIQIRNLKDYILLPVIIK</sequence>
<dbReference type="Gene3D" id="3.40.50.720">
    <property type="entry name" value="NAD(P)-binding Rossmann-like Domain"/>
    <property type="match status" value="1"/>
</dbReference>
<dbReference type="PANTHER" id="PTHR10491">
    <property type="entry name" value="DTDP-4-DEHYDRORHAMNOSE REDUCTASE"/>
    <property type="match status" value="1"/>
</dbReference>
<dbReference type="PANTHER" id="PTHR10491:SF4">
    <property type="entry name" value="METHIONINE ADENOSYLTRANSFERASE 2 SUBUNIT BETA"/>
    <property type="match status" value="1"/>
</dbReference>
<proteinExistence type="predicted"/>
<dbReference type="AlphaFoldDB" id="A0A6C0E267"/>
<name>A0A6C0E267_9ZZZZ</name>
<protein>
    <recommendedName>
        <fullName evidence="1">RmlD-like substrate binding domain-containing protein</fullName>
    </recommendedName>
</protein>
<dbReference type="InterPro" id="IPR005913">
    <property type="entry name" value="dTDP_dehydrorham_reduct"/>
</dbReference>
<evidence type="ECO:0000313" key="2">
    <source>
        <dbReference type="EMBL" id="QHT22690.1"/>
    </source>
</evidence>
<dbReference type="SUPFAM" id="SSF51735">
    <property type="entry name" value="NAD(P)-binding Rossmann-fold domains"/>
    <property type="match status" value="1"/>
</dbReference>
<reference evidence="2" key="1">
    <citation type="journal article" date="2020" name="Nature">
        <title>Giant virus diversity and host interactions through global metagenomics.</title>
        <authorList>
            <person name="Schulz F."/>
            <person name="Roux S."/>
            <person name="Paez-Espino D."/>
            <person name="Jungbluth S."/>
            <person name="Walsh D.A."/>
            <person name="Denef V.J."/>
            <person name="McMahon K.D."/>
            <person name="Konstantinidis K.T."/>
            <person name="Eloe-Fadrosh E.A."/>
            <person name="Kyrpides N.C."/>
            <person name="Woyke T."/>
        </authorList>
    </citation>
    <scope>NUCLEOTIDE SEQUENCE</scope>
    <source>
        <strain evidence="2">GVMAG-M-3300023179-114</strain>
    </source>
</reference>
<dbReference type="EMBL" id="MN739720">
    <property type="protein sequence ID" value="QHT22690.1"/>
    <property type="molecule type" value="Genomic_DNA"/>
</dbReference>
<feature type="domain" description="RmlD-like substrate binding" evidence="1">
    <location>
        <begin position="15"/>
        <end position="153"/>
    </location>
</feature>
<accession>A0A6C0E267</accession>
<dbReference type="InterPro" id="IPR029903">
    <property type="entry name" value="RmlD-like-bd"/>
</dbReference>
<dbReference type="InterPro" id="IPR036291">
    <property type="entry name" value="NAD(P)-bd_dom_sf"/>
</dbReference>
<dbReference type="GO" id="GO:0005829">
    <property type="term" value="C:cytosol"/>
    <property type="evidence" value="ECO:0007669"/>
    <property type="project" value="TreeGrafter"/>
</dbReference>
<organism evidence="2">
    <name type="scientific">viral metagenome</name>
    <dbReference type="NCBI Taxonomy" id="1070528"/>
    <lineage>
        <taxon>unclassified sequences</taxon>
        <taxon>metagenomes</taxon>
        <taxon>organismal metagenomes</taxon>
    </lineage>
</organism>
<dbReference type="Pfam" id="PF04321">
    <property type="entry name" value="RmlD_sub_bind"/>
    <property type="match status" value="1"/>
</dbReference>